<keyword evidence="3" id="KW-0255">Endonuclease</keyword>
<evidence type="ECO:0000256" key="1">
    <source>
        <dbReference type="SAM" id="Phobius"/>
    </source>
</evidence>
<feature type="transmembrane region" description="Helical" evidence="1">
    <location>
        <begin position="12"/>
        <end position="32"/>
    </location>
</feature>
<dbReference type="Proteomes" id="UP000602198">
    <property type="component" value="Unassembled WGS sequence"/>
</dbReference>
<dbReference type="InterPro" id="IPR005135">
    <property type="entry name" value="Endo/exonuclease/phosphatase"/>
</dbReference>
<dbReference type="GO" id="GO:0004519">
    <property type="term" value="F:endonuclease activity"/>
    <property type="evidence" value="ECO:0007669"/>
    <property type="project" value="UniProtKB-KW"/>
</dbReference>
<dbReference type="Pfam" id="PF03372">
    <property type="entry name" value="Exo_endo_phos"/>
    <property type="match status" value="1"/>
</dbReference>
<reference evidence="3 4" key="1">
    <citation type="submission" date="2021-01" db="EMBL/GenBank/DDBJ databases">
        <title>WGS of actinomycetes isolated from Thailand.</title>
        <authorList>
            <person name="Thawai C."/>
        </authorList>
    </citation>
    <scope>NUCLEOTIDE SEQUENCE [LARGE SCALE GENOMIC DNA]</scope>
    <source>
        <strain evidence="3 4">LPG 2</strain>
    </source>
</reference>
<organism evidence="3 4">
    <name type="scientific">Nocardia acididurans</name>
    <dbReference type="NCBI Taxonomy" id="2802282"/>
    <lineage>
        <taxon>Bacteria</taxon>
        <taxon>Bacillati</taxon>
        <taxon>Actinomycetota</taxon>
        <taxon>Actinomycetes</taxon>
        <taxon>Mycobacteriales</taxon>
        <taxon>Nocardiaceae</taxon>
        <taxon>Nocardia</taxon>
    </lineage>
</organism>
<accession>A0ABS1M0M3</accession>
<dbReference type="SUPFAM" id="SSF56219">
    <property type="entry name" value="DNase I-like"/>
    <property type="match status" value="1"/>
</dbReference>
<keyword evidence="4" id="KW-1185">Reference proteome</keyword>
<evidence type="ECO:0000313" key="4">
    <source>
        <dbReference type="Proteomes" id="UP000602198"/>
    </source>
</evidence>
<proteinExistence type="predicted"/>
<feature type="domain" description="Endonuclease/exonuclease/phosphatase" evidence="2">
    <location>
        <begin position="106"/>
        <end position="302"/>
    </location>
</feature>
<keyword evidence="3" id="KW-0540">Nuclease</keyword>
<dbReference type="Gene3D" id="3.60.10.10">
    <property type="entry name" value="Endonuclease/exonuclease/phosphatase"/>
    <property type="match status" value="1"/>
</dbReference>
<keyword evidence="3" id="KW-0378">Hydrolase</keyword>
<evidence type="ECO:0000313" key="3">
    <source>
        <dbReference type="EMBL" id="MBL1074217.1"/>
    </source>
</evidence>
<gene>
    <name evidence="3" type="ORF">JK358_07390</name>
</gene>
<name>A0ABS1M0M3_9NOCA</name>
<feature type="transmembrane region" description="Helical" evidence="1">
    <location>
        <begin position="38"/>
        <end position="62"/>
    </location>
</feature>
<dbReference type="EMBL" id="JAERRJ010000002">
    <property type="protein sequence ID" value="MBL1074217.1"/>
    <property type="molecule type" value="Genomic_DNA"/>
</dbReference>
<keyword evidence="1" id="KW-0812">Transmembrane</keyword>
<protein>
    <submittedName>
        <fullName evidence="3">Endonuclease/exonuclease/phosphatase family protein</fullName>
    </submittedName>
</protein>
<dbReference type="RefSeq" id="WP_201945035.1">
    <property type="nucleotide sequence ID" value="NZ_JAERRJ010000002.1"/>
</dbReference>
<sequence length="313" mass="32939">MNDSATRPRARSRTAWVFAAAALVLTLLLLRHDLVPDVLGLGVAVDTAAPWLGLLIPVLAVLCRSPLGAVTTLLPLLVWANAFGGWWAPALESRAPSSGGGITVVSQNLFADNTSPAATARAVLAADADLVAVQEFAAADRVPVQRALDATYPYREQIGTVALWSRYPTSGATAVDVGLAWKRGLRTHVATPAGDLVVYVVHLPSIRPADTGTRTHGLAVLSQALAADPAEHIVVAGDFNTASTDRHWLSFAPGYRDAQRQSGSGPGFTWPAAAPIVRLDHVLTHGLTATRAGVLRVPGTDHRAVTATVEFDR</sequence>
<keyword evidence="1" id="KW-0472">Membrane</keyword>
<comment type="caution">
    <text evidence="3">The sequence shown here is derived from an EMBL/GenBank/DDBJ whole genome shotgun (WGS) entry which is preliminary data.</text>
</comment>
<keyword evidence="1" id="KW-1133">Transmembrane helix</keyword>
<evidence type="ECO:0000259" key="2">
    <source>
        <dbReference type="Pfam" id="PF03372"/>
    </source>
</evidence>
<dbReference type="InterPro" id="IPR036691">
    <property type="entry name" value="Endo/exonu/phosph_ase_sf"/>
</dbReference>
<feature type="transmembrane region" description="Helical" evidence="1">
    <location>
        <begin position="69"/>
        <end position="88"/>
    </location>
</feature>